<reference evidence="1 2" key="1">
    <citation type="submission" date="2019-05" db="EMBL/GenBank/DDBJ databases">
        <title>Another draft genome of Portunus trituberculatus and its Hox gene families provides insights of decapod evolution.</title>
        <authorList>
            <person name="Jeong J.-H."/>
            <person name="Song I."/>
            <person name="Kim S."/>
            <person name="Choi T."/>
            <person name="Kim D."/>
            <person name="Ryu S."/>
            <person name="Kim W."/>
        </authorList>
    </citation>
    <scope>NUCLEOTIDE SEQUENCE [LARGE SCALE GENOMIC DNA]</scope>
    <source>
        <tissue evidence="1">Muscle</tissue>
    </source>
</reference>
<keyword evidence="2" id="KW-1185">Reference proteome</keyword>
<protein>
    <submittedName>
        <fullName evidence="1">Uncharacterized protein</fullName>
    </submittedName>
</protein>
<organism evidence="1 2">
    <name type="scientific">Portunus trituberculatus</name>
    <name type="common">Swimming crab</name>
    <name type="synonym">Neptunus trituberculatus</name>
    <dbReference type="NCBI Taxonomy" id="210409"/>
    <lineage>
        <taxon>Eukaryota</taxon>
        <taxon>Metazoa</taxon>
        <taxon>Ecdysozoa</taxon>
        <taxon>Arthropoda</taxon>
        <taxon>Crustacea</taxon>
        <taxon>Multicrustacea</taxon>
        <taxon>Malacostraca</taxon>
        <taxon>Eumalacostraca</taxon>
        <taxon>Eucarida</taxon>
        <taxon>Decapoda</taxon>
        <taxon>Pleocyemata</taxon>
        <taxon>Brachyura</taxon>
        <taxon>Eubrachyura</taxon>
        <taxon>Portunoidea</taxon>
        <taxon>Portunidae</taxon>
        <taxon>Portuninae</taxon>
        <taxon>Portunus</taxon>
    </lineage>
</organism>
<comment type="caution">
    <text evidence="1">The sequence shown here is derived from an EMBL/GenBank/DDBJ whole genome shotgun (WGS) entry which is preliminary data.</text>
</comment>
<name>A0A5B7HF99_PORTR</name>
<dbReference type="AlphaFoldDB" id="A0A5B7HF99"/>
<evidence type="ECO:0000313" key="1">
    <source>
        <dbReference type="EMBL" id="MPC68813.1"/>
    </source>
</evidence>
<dbReference type="Proteomes" id="UP000324222">
    <property type="component" value="Unassembled WGS sequence"/>
</dbReference>
<accession>A0A5B7HF99</accession>
<dbReference type="EMBL" id="VSRR010028421">
    <property type="protein sequence ID" value="MPC68813.1"/>
    <property type="molecule type" value="Genomic_DNA"/>
</dbReference>
<sequence>MKEGQYLLRFVPKLYLTQVHSAALTRPPYHHLHEECLSGSDAKCLRYHGPRERHQPASQKL</sequence>
<proteinExistence type="predicted"/>
<evidence type="ECO:0000313" key="2">
    <source>
        <dbReference type="Proteomes" id="UP000324222"/>
    </source>
</evidence>
<gene>
    <name evidence="1" type="ORF">E2C01_063023</name>
</gene>